<organism evidence="10 11">
    <name type="scientific">candidate division LCP-89 bacterium B3_LCP</name>
    <dbReference type="NCBI Taxonomy" id="2012998"/>
    <lineage>
        <taxon>Bacteria</taxon>
        <taxon>Pseudomonadati</taxon>
        <taxon>Bacteria division LCP-89</taxon>
    </lineage>
</organism>
<sequence>MRCPQCDNLGSRVLDSRPLRHSRAIRRRRQCEHCGSRYTTYEQIVVHIPVVTKHDSRREPFDRSKLIRGIELACSKLPIPRPRLETICDEIESALADLGSEEVTSRQIGESVMDHLRRLHPVAYVRFASVYRRFNDAGQFLEEVDRLTPS</sequence>
<dbReference type="InterPro" id="IPR005144">
    <property type="entry name" value="ATP-cone_dom"/>
</dbReference>
<dbReference type="AlphaFoldDB" id="A0A532V068"/>
<reference evidence="10 11" key="1">
    <citation type="submission" date="2017-06" db="EMBL/GenBank/DDBJ databases">
        <title>Novel microbial phyla capable of carbon fixation and sulfur reduction in deep-sea sediments.</title>
        <authorList>
            <person name="Huang J."/>
            <person name="Baker B."/>
            <person name="Wang Y."/>
        </authorList>
    </citation>
    <scope>NUCLEOTIDE SEQUENCE [LARGE SCALE GENOMIC DNA]</scope>
    <source>
        <strain evidence="10">B3_LCP</strain>
    </source>
</reference>
<dbReference type="InterPro" id="IPR055173">
    <property type="entry name" value="NrdR-like_N"/>
</dbReference>
<dbReference type="GO" id="GO:0045892">
    <property type="term" value="P:negative regulation of DNA-templated transcription"/>
    <property type="evidence" value="ECO:0007669"/>
    <property type="project" value="UniProtKB-UniRule"/>
</dbReference>
<name>A0A532V068_UNCL8</name>
<gene>
    <name evidence="8" type="primary">nrdR</name>
    <name evidence="10" type="ORF">CEE37_06480</name>
</gene>
<evidence type="ECO:0000313" key="11">
    <source>
        <dbReference type="Proteomes" id="UP000319619"/>
    </source>
</evidence>
<dbReference type="HAMAP" id="MF_00440">
    <property type="entry name" value="NrdR"/>
    <property type="match status" value="1"/>
</dbReference>
<evidence type="ECO:0000256" key="4">
    <source>
        <dbReference type="ARBA" id="ARBA00022840"/>
    </source>
</evidence>
<dbReference type="Proteomes" id="UP000319619">
    <property type="component" value="Unassembled WGS sequence"/>
</dbReference>
<dbReference type="PROSITE" id="PS51161">
    <property type="entry name" value="ATP_CONE"/>
    <property type="match status" value="1"/>
</dbReference>
<proteinExistence type="inferred from homology"/>
<keyword evidence="3 8" id="KW-0863">Zinc-finger</keyword>
<feature type="domain" description="ATP-cone" evidence="9">
    <location>
        <begin position="49"/>
        <end position="139"/>
    </location>
</feature>
<evidence type="ECO:0000256" key="7">
    <source>
        <dbReference type="ARBA" id="ARBA00023163"/>
    </source>
</evidence>
<keyword evidence="6 8" id="KW-0238">DNA-binding</keyword>
<dbReference type="Pfam" id="PF03477">
    <property type="entry name" value="ATP-cone"/>
    <property type="match status" value="1"/>
</dbReference>
<keyword evidence="5 8" id="KW-0805">Transcription regulation</keyword>
<dbReference type="GO" id="GO:0003677">
    <property type="term" value="F:DNA binding"/>
    <property type="evidence" value="ECO:0007669"/>
    <property type="project" value="UniProtKB-KW"/>
</dbReference>
<evidence type="ECO:0000256" key="5">
    <source>
        <dbReference type="ARBA" id="ARBA00023015"/>
    </source>
</evidence>
<dbReference type="Pfam" id="PF22811">
    <property type="entry name" value="Zn_ribbon_NrdR"/>
    <property type="match status" value="1"/>
</dbReference>
<evidence type="ECO:0000256" key="8">
    <source>
        <dbReference type="HAMAP-Rule" id="MF_00440"/>
    </source>
</evidence>
<evidence type="ECO:0000256" key="6">
    <source>
        <dbReference type="ARBA" id="ARBA00023125"/>
    </source>
</evidence>
<evidence type="ECO:0000256" key="3">
    <source>
        <dbReference type="ARBA" id="ARBA00022771"/>
    </source>
</evidence>
<keyword evidence="7 8" id="KW-0804">Transcription</keyword>
<dbReference type="PANTHER" id="PTHR30455:SF2">
    <property type="entry name" value="TRANSCRIPTIONAL REPRESSOR NRDR"/>
    <property type="match status" value="1"/>
</dbReference>
<dbReference type="EMBL" id="NJBN01000004">
    <property type="protein sequence ID" value="TKJ40606.1"/>
    <property type="molecule type" value="Genomic_DNA"/>
</dbReference>
<evidence type="ECO:0000256" key="2">
    <source>
        <dbReference type="ARBA" id="ARBA00022741"/>
    </source>
</evidence>
<dbReference type="InterPro" id="IPR003796">
    <property type="entry name" value="RNR_NrdR-like"/>
</dbReference>
<dbReference type="NCBIfam" id="TIGR00244">
    <property type="entry name" value="transcriptional regulator NrdR"/>
    <property type="match status" value="1"/>
</dbReference>
<keyword evidence="1 8" id="KW-0678">Repressor</keyword>
<comment type="cofactor">
    <cofactor evidence="8">
        <name>Zn(2+)</name>
        <dbReference type="ChEBI" id="CHEBI:29105"/>
    </cofactor>
    <text evidence="8">Binds 1 zinc ion.</text>
</comment>
<feature type="zinc finger region" evidence="8">
    <location>
        <begin position="3"/>
        <end position="34"/>
    </location>
</feature>
<keyword evidence="2 8" id="KW-0547">Nucleotide-binding</keyword>
<dbReference type="GO" id="GO:0005524">
    <property type="term" value="F:ATP binding"/>
    <property type="evidence" value="ECO:0007669"/>
    <property type="project" value="UniProtKB-UniRule"/>
</dbReference>
<comment type="function">
    <text evidence="8">Negatively regulates transcription of bacterial ribonucleotide reductase nrd genes and operons by binding to NrdR-boxes.</text>
</comment>
<evidence type="ECO:0000313" key="10">
    <source>
        <dbReference type="EMBL" id="TKJ40606.1"/>
    </source>
</evidence>
<comment type="similarity">
    <text evidence="8">Belongs to the NrdR family.</text>
</comment>
<accession>A0A532V068</accession>
<evidence type="ECO:0000256" key="1">
    <source>
        <dbReference type="ARBA" id="ARBA00022491"/>
    </source>
</evidence>
<dbReference type="PANTHER" id="PTHR30455">
    <property type="entry name" value="TRANSCRIPTIONAL REPRESSOR NRDR"/>
    <property type="match status" value="1"/>
</dbReference>
<keyword evidence="4 8" id="KW-0067">ATP-binding</keyword>
<protein>
    <recommendedName>
        <fullName evidence="8">Transcriptional repressor NrdR</fullName>
    </recommendedName>
</protein>
<comment type="caution">
    <text evidence="10">The sequence shown here is derived from an EMBL/GenBank/DDBJ whole genome shotgun (WGS) entry which is preliminary data.</text>
</comment>
<keyword evidence="8" id="KW-0862">Zinc</keyword>
<evidence type="ECO:0000259" key="9">
    <source>
        <dbReference type="PROSITE" id="PS51161"/>
    </source>
</evidence>
<dbReference type="GO" id="GO:0008270">
    <property type="term" value="F:zinc ion binding"/>
    <property type="evidence" value="ECO:0007669"/>
    <property type="project" value="UniProtKB-UniRule"/>
</dbReference>
<keyword evidence="8" id="KW-0479">Metal-binding</keyword>